<feature type="region of interest" description="Disordered" evidence="1">
    <location>
        <begin position="37"/>
        <end position="84"/>
    </location>
</feature>
<feature type="compositionally biased region" description="Basic and acidic residues" evidence="1">
    <location>
        <begin position="74"/>
        <end position="84"/>
    </location>
</feature>
<accession>A0AAV5TUW6</accession>
<feature type="compositionally biased region" description="Basic and acidic residues" evidence="1">
    <location>
        <begin position="46"/>
        <end position="67"/>
    </location>
</feature>
<protein>
    <submittedName>
        <fullName evidence="2">Uncharacterized protein</fullName>
    </submittedName>
</protein>
<name>A0AAV5TUW6_9BILA</name>
<keyword evidence="3" id="KW-1185">Reference proteome</keyword>
<feature type="non-terminal residue" evidence="2">
    <location>
        <position position="1"/>
    </location>
</feature>
<gene>
    <name evidence="2" type="ORF">PENTCL1PPCAC_20207</name>
</gene>
<dbReference type="Proteomes" id="UP001432027">
    <property type="component" value="Unassembled WGS sequence"/>
</dbReference>
<reference evidence="2" key="1">
    <citation type="submission" date="2023-10" db="EMBL/GenBank/DDBJ databases">
        <title>Genome assembly of Pristionchus species.</title>
        <authorList>
            <person name="Yoshida K."/>
            <person name="Sommer R.J."/>
        </authorList>
    </citation>
    <scope>NUCLEOTIDE SEQUENCE</scope>
    <source>
        <strain evidence="2">RS0144</strain>
    </source>
</reference>
<sequence>NKTGDISLESLADEIAHPNVNVYDFNPEEMLDATIANESAAESQGDDGRDPEFLDMLTRRPLKDPKEQKKRAPKNVDEGEFETARDQKEQLESLMGYIKERAAKFATYMSVVIANNQATDFAKDNTHQFADTERHHQILRLAIKKLAESKKQEESSRGSQDVEKIHREAKAIQEQPVLDHLKSQNPFSRVMGRFVKSAPEEIGIRQAAIFKMTTSEKAIDRSAVGKV</sequence>
<comment type="caution">
    <text evidence="2">The sequence shown here is derived from an EMBL/GenBank/DDBJ whole genome shotgun (WGS) entry which is preliminary data.</text>
</comment>
<organism evidence="2 3">
    <name type="scientific">Pristionchus entomophagus</name>
    <dbReference type="NCBI Taxonomy" id="358040"/>
    <lineage>
        <taxon>Eukaryota</taxon>
        <taxon>Metazoa</taxon>
        <taxon>Ecdysozoa</taxon>
        <taxon>Nematoda</taxon>
        <taxon>Chromadorea</taxon>
        <taxon>Rhabditida</taxon>
        <taxon>Rhabditina</taxon>
        <taxon>Diplogasteromorpha</taxon>
        <taxon>Diplogasteroidea</taxon>
        <taxon>Neodiplogasteridae</taxon>
        <taxon>Pristionchus</taxon>
    </lineage>
</organism>
<dbReference type="EMBL" id="BTSX01000005">
    <property type="protein sequence ID" value="GMS98032.1"/>
    <property type="molecule type" value="Genomic_DNA"/>
</dbReference>
<dbReference type="AlphaFoldDB" id="A0AAV5TUW6"/>
<feature type="non-terminal residue" evidence="2">
    <location>
        <position position="227"/>
    </location>
</feature>
<evidence type="ECO:0000313" key="2">
    <source>
        <dbReference type="EMBL" id="GMS98032.1"/>
    </source>
</evidence>
<evidence type="ECO:0000313" key="3">
    <source>
        <dbReference type="Proteomes" id="UP001432027"/>
    </source>
</evidence>
<evidence type="ECO:0000256" key="1">
    <source>
        <dbReference type="SAM" id="MobiDB-lite"/>
    </source>
</evidence>
<proteinExistence type="predicted"/>